<dbReference type="PANTHER" id="PTHR38011:SF11">
    <property type="entry name" value="2,5-DIAMINO-6-RIBOSYLAMINO-4(3H)-PYRIMIDINONE 5'-PHOSPHATE REDUCTASE"/>
    <property type="match status" value="1"/>
</dbReference>
<proteinExistence type="predicted"/>
<name>I4Z146_9HYPH</name>
<evidence type="ECO:0000259" key="1">
    <source>
        <dbReference type="Pfam" id="PF01872"/>
    </source>
</evidence>
<evidence type="ECO:0000313" key="3">
    <source>
        <dbReference type="Proteomes" id="UP000003947"/>
    </source>
</evidence>
<dbReference type="RefSeq" id="WP_009490029.1">
    <property type="nucleotide sequence ID" value="NZ_CP141050.1"/>
</dbReference>
<dbReference type="SUPFAM" id="SSF53597">
    <property type="entry name" value="Dihydrofolate reductase-like"/>
    <property type="match status" value="1"/>
</dbReference>
<dbReference type="PATRIC" id="fig|864069.3.peg.1397"/>
<feature type="domain" description="Bacterial bifunctional deaminase-reductase C-terminal" evidence="1">
    <location>
        <begin position="8"/>
        <end position="167"/>
    </location>
</feature>
<dbReference type="InterPro" id="IPR024072">
    <property type="entry name" value="DHFR-like_dom_sf"/>
</dbReference>
<dbReference type="Pfam" id="PF01872">
    <property type="entry name" value="RibD_C"/>
    <property type="match status" value="1"/>
</dbReference>
<gene>
    <name evidence="2" type="ORF">MicloDRAFT_00012590</name>
</gene>
<dbReference type="AlphaFoldDB" id="I4Z146"/>
<dbReference type="eggNOG" id="COG0262">
    <property type="taxonomic scope" value="Bacteria"/>
</dbReference>
<dbReference type="PANTHER" id="PTHR38011">
    <property type="entry name" value="DIHYDROFOLATE REDUCTASE FAMILY PROTEIN (AFU_ORTHOLOGUE AFUA_8G06820)"/>
    <property type="match status" value="1"/>
</dbReference>
<sequence length="185" mass="20604">MARILGYIAVSLDGLIATEDDNLDWLFKYDDMDLGEHDYRIFLSRVRTVVMGRGTYDFIARDPSPWAYSDKRVIVVTSRPIDDSKGPLEVRGDIDALIGELRGLDDGDVWMLGGGQLQMAFLERGALDEIEIYVVPEMLGGGRPLFPPTSLRTSPTLISAQAIDKGCVRLHYQFRRNPAGTPEGI</sequence>
<keyword evidence="3" id="KW-1185">Reference proteome</keyword>
<dbReference type="EMBL" id="JH660640">
    <property type="protein sequence ID" value="EIM29938.1"/>
    <property type="molecule type" value="Genomic_DNA"/>
</dbReference>
<reference evidence="2 3" key="1">
    <citation type="submission" date="2012-02" db="EMBL/GenBank/DDBJ databases">
        <title>Improved High-Quality Draft sequence of Microvirga sp. WSM3557.</title>
        <authorList>
            <consortium name="US DOE Joint Genome Institute"/>
            <person name="Lucas S."/>
            <person name="Han J."/>
            <person name="Lapidus A."/>
            <person name="Cheng J.-F."/>
            <person name="Goodwin L."/>
            <person name="Pitluck S."/>
            <person name="Peters L."/>
            <person name="Zhang X."/>
            <person name="Detter J.C."/>
            <person name="Han C."/>
            <person name="Tapia R."/>
            <person name="Land M."/>
            <person name="Hauser L."/>
            <person name="Kyrpides N."/>
            <person name="Ivanova N."/>
            <person name="Pagani I."/>
            <person name="Brau L."/>
            <person name="Yates R."/>
            <person name="O'Hara G."/>
            <person name="Rui T."/>
            <person name="Howieson J."/>
            <person name="Reeve W."/>
            <person name="Woyke T."/>
        </authorList>
    </citation>
    <scope>NUCLEOTIDE SEQUENCE [LARGE SCALE GENOMIC DNA]</scope>
    <source>
        <strain evidence="2 3">WSM3557</strain>
    </source>
</reference>
<dbReference type="GO" id="GO:0009231">
    <property type="term" value="P:riboflavin biosynthetic process"/>
    <property type="evidence" value="ECO:0007669"/>
    <property type="project" value="InterPro"/>
</dbReference>
<dbReference type="InterPro" id="IPR002734">
    <property type="entry name" value="RibDG_C"/>
</dbReference>
<dbReference type="GO" id="GO:0008703">
    <property type="term" value="F:5-amino-6-(5-phosphoribosylamino)uracil reductase activity"/>
    <property type="evidence" value="ECO:0007669"/>
    <property type="project" value="InterPro"/>
</dbReference>
<protein>
    <submittedName>
        <fullName evidence="2">Dihydrofolate reductase</fullName>
    </submittedName>
</protein>
<dbReference type="HOGENOM" id="CLU_043966_4_3_5"/>
<dbReference type="STRING" id="864069.MicloDRAFT_00012590"/>
<organism evidence="2 3">
    <name type="scientific">Microvirga lotononidis</name>
    <dbReference type="NCBI Taxonomy" id="864069"/>
    <lineage>
        <taxon>Bacteria</taxon>
        <taxon>Pseudomonadati</taxon>
        <taxon>Pseudomonadota</taxon>
        <taxon>Alphaproteobacteria</taxon>
        <taxon>Hyphomicrobiales</taxon>
        <taxon>Methylobacteriaceae</taxon>
        <taxon>Microvirga</taxon>
    </lineage>
</organism>
<dbReference type="OrthoDB" id="2313602at2"/>
<dbReference type="InterPro" id="IPR050765">
    <property type="entry name" value="Riboflavin_Biosynth_HTPR"/>
</dbReference>
<evidence type="ECO:0000313" key="2">
    <source>
        <dbReference type="EMBL" id="EIM29938.1"/>
    </source>
</evidence>
<accession>I4Z146</accession>
<dbReference type="Gene3D" id="3.40.430.10">
    <property type="entry name" value="Dihydrofolate Reductase, subunit A"/>
    <property type="match status" value="1"/>
</dbReference>
<dbReference type="Proteomes" id="UP000003947">
    <property type="component" value="Unassembled WGS sequence"/>
</dbReference>